<gene>
    <name evidence="2" type="ORF">DFH08DRAFT_722192</name>
</gene>
<accession>A0AAD6Z1G6</accession>
<name>A0AAD6Z1G6_9AGAR</name>
<protein>
    <recommendedName>
        <fullName evidence="1">CxC2-like cysteine cluster KDZ transposase-associated domain-containing protein</fullName>
    </recommendedName>
</protein>
<dbReference type="Proteomes" id="UP001218218">
    <property type="component" value="Unassembled WGS sequence"/>
</dbReference>
<dbReference type="EMBL" id="JARIHO010000106">
    <property type="protein sequence ID" value="KAJ7303440.1"/>
    <property type="molecule type" value="Genomic_DNA"/>
</dbReference>
<organism evidence="2 3">
    <name type="scientific">Mycena albidolilacea</name>
    <dbReference type="NCBI Taxonomy" id="1033008"/>
    <lineage>
        <taxon>Eukaryota</taxon>
        <taxon>Fungi</taxon>
        <taxon>Dikarya</taxon>
        <taxon>Basidiomycota</taxon>
        <taxon>Agaricomycotina</taxon>
        <taxon>Agaricomycetes</taxon>
        <taxon>Agaricomycetidae</taxon>
        <taxon>Agaricales</taxon>
        <taxon>Marasmiineae</taxon>
        <taxon>Mycenaceae</taxon>
        <taxon>Mycena</taxon>
    </lineage>
</organism>
<sequence>MRPRYQDNLHAQWARDDRERFLDELLRHDGRGDYVEQVLCGRPGCGRPDPTYRCVDCLHGCLYCEDCVQETHQWTPLHHIEEWTGDYFERRTLKSLGVCLQLGHPPGVRCTNPERAWGNTFVIIDSHTIYEVALDFCGCGSAKPKPIQLLRMHFYPATGTNPRSAATFWALHRFAHMTLESKCSAYEFYNSVSRETNNTGLDPSCVSGNGLS</sequence>
<reference evidence="2" key="1">
    <citation type="submission" date="2023-03" db="EMBL/GenBank/DDBJ databases">
        <title>Massive genome expansion in bonnet fungi (Mycena s.s.) driven by repeated elements and novel gene families across ecological guilds.</title>
        <authorList>
            <consortium name="Lawrence Berkeley National Laboratory"/>
            <person name="Harder C.B."/>
            <person name="Miyauchi S."/>
            <person name="Viragh M."/>
            <person name="Kuo A."/>
            <person name="Thoen E."/>
            <person name="Andreopoulos B."/>
            <person name="Lu D."/>
            <person name="Skrede I."/>
            <person name="Drula E."/>
            <person name="Henrissat B."/>
            <person name="Morin E."/>
            <person name="Kohler A."/>
            <person name="Barry K."/>
            <person name="LaButti K."/>
            <person name="Morin E."/>
            <person name="Salamov A."/>
            <person name="Lipzen A."/>
            <person name="Mereny Z."/>
            <person name="Hegedus B."/>
            <person name="Baldrian P."/>
            <person name="Stursova M."/>
            <person name="Weitz H."/>
            <person name="Taylor A."/>
            <person name="Grigoriev I.V."/>
            <person name="Nagy L.G."/>
            <person name="Martin F."/>
            <person name="Kauserud H."/>
        </authorList>
    </citation>
    <scope>NUCLEOTIDE SEQUENCE</scope>
    <source>
        <strain evidence="2">CBHHK002</strain>
    </source>
</reference>
<comment type="caution">
    <text evidence="2">The sequence shown here is derived from an EMBL/GenBank/DDBJ whole genome shotgun (WGS) entry which is preliminary data.</text>
</comment>
<evidence type="ECO:0000313" key="2">
    <source>
        <dbReference type="EMBL" id="KAJ7303440.1"/>
    </source>
</evidence>
<feature type="domain" description="CxC2-like cysteine cluster KDZ transposase-associated" evidence="1">
    <location>
        <begin position="93"/>
        <end position="200"/>
    </location>
</feature>
<dbReference type="Pfam" id="PF18803">
    <property type="entry name" value="CxC2"/>
    <property type="match status" value="1"/>
</dbReference>
<dbReference type="AlphaFoldDB" id="A0AAD6Z1G6"/>
<evidence type="ECO:0000313" key="3">
    <source>
        <dbReference type="Proteomes" id="UP001218218"/>
    </source>
</evidence>
<evidence type="ECO:0000259" key="1">
    <source>
        <dbReference type="Pfam" id="PF18803"/>
    </source>
</evidence>
<dbReference type="InterPro" id="IPR041457">
    <property type="entry name" value="CxC2_KDZ-assoc"/>
</dbReference>
<proteinExistence type="predicted"/>
<keyword evidence="3" id="KW-1185">Reference proteome</keyword>